<dbReference type="AlphaFoldDB" id="A0A6C0H529"/>
<accession>A0A6C0H529</accession>
<keyword evidence="1" id="KW-0175">Coiled coil</keyword>
<sequence>MDKIEIVFEKVLNLSRDDETYKNYCNLEFNDFMIIITKNSDISISSKSYKMFEYPSIKQYEEILKIEDNIPIPEIYLNIIKQFLSKKPERSKEMNEIIEIIKNIKEKIKNEINDYNNLGKHINILETEISKMETKINMLESVLK</sequence>
<feature type="coiled-coil region" evidence="1">
    <location>
        <begin position="94"/>
        <end position="142"/>
    </location>
</feature>
<evidence type="ECO:0000256" key="1">
    <source>
        <dbReference type="SAM" id="Coils"/>
    </source>
</evidence>
<proteinExistence type="predicted"/>
<name>A0A6C0H529_9ZZZZ</name>
<organism evidence="2">
    <name type="scientific">viral metagenome</name>
    <dbReference type="NCBI Taxonomy" id="1070528"/>
    <lineage>
        <taxon>unclassified sequences</taxon>
        <taxon>metagenomes</taxon>
        <taxon>organismal metagenomes</taxon>
    </lineage>
</organism>
<dbReference type="EMBL" id="MN739879">
    <property type="protein sequence ID" value="QHT75490.1"/>
    <property type="molecule type" value="Genomic_DNA"/>
</dbReference>
<reference evidence="2" key="1">
    <citation type="journal article" date="2020" name="Nature">
        <title>Giant virus diversity and host interactions through global metagenomics.</title>
        <authorList>
            <person name="Schulz F."/>
            <person name="Roux S."/>
            <person name="Paez-Espino D."/>
            <person name="Jungbluth S."/>
            <person name="Walsh D.A."/>
            <person name="Denef V.J."/>
            <person name="McMahon K.D."/>
            <person name="Konstantinidis K.T."/>
            <person name="Eloe-Fadrosh E.A."/>
            <person name="Kyrpides N.C."/>
            <person name="Woyke T."/>
        </authorList>
    </citation>
    <scope>NUCLEOTIDE SEQUENCE</scope>
    <source>
        <strain evidence="2">GVMAG-M-3300023179-71</strain>
    </source>
</reference>
<evidence type="ECO:0000313" key="2">
    <source>
        <dbReference type="EMBL" id="QHT75490.1"/>
    </source>
</evidence>
<protein>
    <submittedName>
        <fullName evidence="2">Uncharacterized protein</fullName>
    </submittedName>
</protein>